<dbReference type="Gene3D" id="3.40.366.10">
    <property type="entry name" value="Malonyl-Coenzyme A Acyl Carrier Protein, domain 2"/>
    <property type="match status" value="1"/>
</dbReference>
<dbReference type="Pfam" id="PF00698">
    <property type="entry name" value="Acyl_transf_1"/>
    <property type="match status" value="1"/>
</dbReference>
<keyword evidence="3" id="KW-0012">Acyltransferase</keyword>
<reference evidence="6 7" key="1">
    <citation type="submission" date="2018-11" db="EMBL/GenBank/DDBJ databases">
        <title>Genomic Encyclopedia of Type Strains, Phase IV (KMG-IV): sequencing the most valuable type-strain genomes for metagenomic binning, comparative biology and taxonomic classification.</title>
        <authorList>
            <person name="Goeker M."/>
        </authorList>
    </citation>
    <scope>NUCLEOTIDE SEQUENCE [LARGE SCALE GENOMIC DNA]</scope>
    <source>
        <strain evidence="6 7">DSM 21945</strain>
    </source>
</reference>
<evidence type="ECO:0000256" key="3">
    <source>
        <dbReference type="ARBA" id="ARBA00023315"/>
    </source>
</evidence>
<organism evidence="6 7">
    <name type="scientific">Gallaecimonas pentaromativorans</name>
    <dbReference type="NCBI Taxonomy" id="584787"/>
    <lineage>
        <taxon>Bacteria</taxon>
        <taxon>Pseudomonadati</taxon>
        <taxon>Pseudomonadota</taxon>
        <taxon>Gammaproteobacteria</taxon>
        <taxon>Enterobacterales</taxon>
        <taxon>Gallaecimonadaceae</taxon>
        <taxon>Gallaecimonas</taxon>
    </lineage>
</organism>
<dbReference type="Gene3D" id="3.30.70.250">
    <property type="entry name" value="Malonyl-CoA ACP transacylase, ACP-binding"/>
    <property type="match status" value="1"/>
</dbReference>
<dbReference type="PANTHER" id="PTHR42681:SF1">
    <property type="entry name" value="MALONYL-COA-ACYL CARRIER PROTEIN TRANSACYLASE, MITOCHONDRIAL"/>
    <property type="match status" value="1"/>
</dbReference>
<name>A0A3N1P9X2_9GAMM</name>
<evidence type="ECO:0000313" key="6">
    <source>
        <dbReference type="EMBL" id="ROQ28804.1"/>
    </source>
</evidence>
<keyword evidence="2" id="KW-0808">Transferase</keyword>
<sequence length="301" mass="31644">MSAVFTCPGQGAQRPGMLQKLPAHPAAQAVAASAEAVLGLTLGALDSPQALGHSRNVQLSLLISSVAWGRYLLSEGCKPRFVLGLSIGAFPAAVLAESLAFEDALQLVALRGNLMQNAFPSGFGMMAVTGLDRYQVQAILDGNAEAVYLANINADNQCVLSGPWAGMDALKPLIAKAGGHCQALSVTVPSHCPLLDEQALVLKSALDKVAMQAPRIGYVSASKARQLRDKDAIRDDLAMNMARQVHWLDASRLLAERGVQAAIELPPSGTLTGLFRRVMPQGHCVGADSTRLDSLQLLCSG</sequence>
<evidence type="ECO:0000256" key="2">
    <source>
        <dbReference type="ARBA" id="ARBA00022679"/>
    </source>
</evidence>
<dbReference type="STRING" id="584787.GCA_001247655_00024"/>
<dbReference type="InterPro" id="IPR016036">
    <property type="entry name" value="Malonyl_transacylase_ACP-bd"/>
</dbReference>
<evidence type="ECO:0000256" key="4">
    <source>
        <dbReference type="ARBA" id="ARBA00048462"/>
    </source>
</evidence>
<dbReference type="EC" id="2.3.1.39" evidence="1"/>
<accession>A0A3N1P9X2</accession>
<proteinExistence type="predicted"/>
<dbReference type="InterPro" id="IPR001227">
    <property type="entry name" value="Ac_transferase_dom_sf"/>
</dbReference>
<comment type="caution">
    <text evidence="6">The sequence shown here is derived from an EMBL/GenBank/DDBJ whole genome shotgun (WGS) entry which is preliminary data.</text>
</comment>
<gene>
    <name evidence="6" type="ORF">EDC28_103399</name>
</gene>
<evidence type="ECO:0000259" key="5">
    <source>
        <dbReference type="SMART" id="SM00827"/>
    </source>
</evidence>
<dbReference type="SMART" id="SM00827">
    <property type="entry name" value="PKS_AT"/>
    <property type="match status" value="1"/>
</dbReference>
<dbReference type="InterPro" id="IPR014043">
    <property type="entry name" value="Acyl_transferase_dom"/>
</dbReference>
<dbReference type="GO" id="GO:0004314">
    <property type="term" value="F:[acyl-carrier-protein] S-malonyltransferase activity"/>
    <property type="evidence" value="ECO:0007669"/>
    <property type="project" value="UniProtKB-EC"/>
</dbReference>
<dbReference type="GO" id="GO:0006633">
    <property type="term" value="P:fatty acid biosynthetic process"/>
    <property type="evidence" value="ECO:0007669"/>
    <property type="project" value="TreeGrafter"/>
</dbReference>
<dbReference type="EMBL" id="RJUL01000003">
    <property type="protein sequence ID" value="ROQ28804.1"/>
    <property type="molecule type" value="Genomic_DNA"/>
</dbReference>
<dbReference type="Proteomes" id="UP000268033">
    <property type="component" value="Unassembled WGS sequence"/>
</dbReference>
<dbReference type="InterPro" id="IPR016035">
    <property type="entry name" value="Acyl_Trfase/lysoPLipase"/>
</dbReference>
<protein>
    <recommendedName>
        <fullName evidence="1">[acyl-carrier-protein] S-malonyltransferase</fullName>
        <ecNumber evidence="1">2.3.1.39</ecNumber>
    </recommendedName>
</protein>
<dbReference type="SUPFAM" id="SSF55048">
    <property type="entry name" value="Probable ACP-binding domain of malonyl-CoA ACP transacylase"/>
    <property type="match status" value="1"/>
</dbReference>
<evidence type="ECO:0000313" key="7">
    <source>
        <dbReference type="Proteomes" id="UP000268033"/>
    </source>
</evidence>
<keyword evidence="7" id="KW-1185">Reference proteome</keyword>
<dbReference type="SUPFAM" id="SSF52151">
    <property type="entry name" value="FabD/lysophospholipase-like"/>
    <property type="match status" value="1"/>
</dbReference>
<dbReference type="InterPro" id="IPR050858">
    <property type="entry name" value="Mal-CoA-ACP_Trans/PKS_FabD"/>
</dbReference>
<dbReference type="RefSeq" id="WP_123421170.1">
    <property type="nucleotide sequence ID" value="NZ_RJUL01000003.1"/>
</dbReference>
<evidence type="ECO:0000256" key="1">
    <source>
        <dbReference type="ARBA" id="ARBA00013258"/>
    </source>
</evidence>
<comment type="catalytic activity">
    <reaction evidence="4">
        <text>holo-[ACP] + malonyl-CoA = malonyl-[ACP] + CoA</text>
        <dbReference type="Rhea" id="RHEA:41792"/>
        <dbReference type="Rhea" id="RHEA-COMP:9623"/>
        <dbReference type="Rhea" id="RHEA-COMP:9685"/>
        <dbReference type="ChEBI" id="CHEBI:57287"/>
        <dbReference type="ChEBI" id="CHEBI:57384"/>
        <dbReference type="ChEBI" id="CHEBI:64479"/>
        <dbReference type="ChEBI" id="CHEBI:78449"/>
        <dbReference type="EC" id="2.3.1.39"/>
    </reaction>
</comment>
<feature type="domain" description="Malonyl-CoA:ACP transacylase (MAT)" evidence="5">
    <location>
        <begin position="6"/>
        <end position="294"/>
    </location>
</feature>
<dbReference type="PANTHER" id="PTHR42681">
    <property type="entry name" value="MALONYL-COA-ACYL CARRIER PROTEIN TRANSACYLASE, MITOCHONDRIAL"/>
    <property type="match status" value="1"/>
</dbReference>
<dbReference type="GO" id="GO:0005829">
    <property type="term" value="C:cytosol"/>
    <property type="evidence" value="ECO:0007669"/>
    <property type="project" value="TreeGrafter"/>
</dbReference>
<dbReference type="AlphaFoldDB" id="A0A3N1P9X2"/>